<sequence length="220" mass="25738">MEGLGLTVNVLFDLAHFRVHTTMKGRSSYLLPLPTTIIGFFFSILGKSRKYYIEERKNFKAGARIIDIGGVCRENAQLLKLKTGREDRTTEEIMLLLRPKYKFAIWGNRETIYLLYKKLNSFEFEFTPYAGINDFIFFDIKTPKIYEHFEETYIVKNSYVPKNIIDSIELSEKSTVYNLPYMYSGKPEFVIMGVNVSFKLKNKIMSIEGVPLYDYFLTTR</sequence>
<evidence type="ECO:0000256" key="2">
    <source>
        <dbReference type="SAM" id="Phobius"/>
    </source>
</evidence>
<dbReference type="InterPro" id="IPR021124">
    <property type="entry name" value="CRISPR-assoc_prot_Cas5"/>
</dbReference>
<dbReference type="InterPro" id="IPR013422">
    <property type="entry name" value="CRISPR-assoc_prot_Cas5_N"/>
</dbReference>
<protein>
    <submittedName>
        <fullName evidence="3">CRISPR-associated protein Cas5</fullName>
    </submittedName>
</protein>
<dbReference type="Proteomes" id="UP000886289">
    <property type="component" value="Unassembled WGS sequence"/>
</dbReference>
<evidence type="ECO:0000313" key="3">
    <source>
        <dbReference type="EMBL" id="HDD43894.1"/>
    </source>
</evidence>
<dbReference type="AlphaFoldDB" id="A0A7C0U234"/>
<comment type="caution">
    <text evidence="3">The sequence shown here is derived from an EMBL/GenBank/DDBJ whole genome shotgun (WGS) entry which is preliminary data.</text>
</comment>
<dbReference type="NCBIfam" id="TIGR02593">
    <property type="entry name" value="CRISPR_cas5"/>
    <property type="match status" value="1"/>
</dbReference>
<accession>A0A7C0U234</accession>
<dbReference type="CDD" id="cd09693">
    <property type="entry name" value="Cas5_I"/>
    <property type="match status" value="1"/>
</dbReference>
<keyword evidence="2" id="KW-0472">Membrane</keyword>
<feature type="transmembrane region" description="Helical" evidence="2">
    <location>
        <begin position="29"/>
        <end position="46"/>
    </location>
</feature>
<keyword evidence="1" id="KW-0051">Antiviral defense</keyword>
<dbReference type="Pfam" id="PF09704">
    <property type="entry name" value="Cas_Cas5d"/>
    <property type="match status" value="1"/>
</dbReference>
<gene>
    <name evidence="3" type="primary">cas5</name>
    <name evidence="3" type="ORF">ENG63_03410</name>
</gene>
<proteinExistence type="predicted"/>
<dbReference type="GO" id="GO:0043571">
    <property type="term" value="P:maintenance of CRISPR repeat elements"/>
    <property type="evidence" value="ECO:0007669"/>
    <property type="project" value="InterPro"/>
</dbReference>
<organism evidence="3">
    <name type="scientific">Desulfofervidus auxilii</name>
    <dbReference type="NCBI Taxonomy" id="1621989"/>
    <lineage>
        <taxon>Bacteria</taxon>
        <taxon>Pseudomonadati</taxon>
        <taxon>Thermodesulfobacteriota</taxon>
        <taxon>Candidatus Desulfofervidia</taxon>
        <taxon>Candidatus Desulfofervidales</taxon>
        <taxon>Candidatus Desulfofervidaceae</taxon>
        <taxon>Candidatus Desulfofervidus</taxon>
    </lineage>
</organism>
<dbReference type="GO" id="GO:0051607">
    <property type="term" value="P:defense response to virus"/>
    <property type="evidence" value="ECO:0007669"/>
    <property type="project" value="UniProtKB-KW"/>
</dbReference>
<keyword evidence="2" id="KW-0812">Transmembrane</keyword>
<keyword evidence="2" id="KW-1133">Transmembrane helix</keyword>
<name>A0A7C0U234_DESA2</name>
<dbReference type="EMBL" id="DRBS01000132">
    <property type="protein sequence ID" value="HDD43894.1"/>
    <property type="molecule type" value="Genomic_DNA"/>
</dbReference>
<reference evidence="3" key="1">
    <citation type="journal article" date="2020" name="mSystems">
        <title>Genome- and Community-Level Interaction Insights into Carbon Utilization and Element Cycling Functions of Hydrothermarchaeota in Hydrothermal Sediment.</title>
        <authorList>
            <person name="Zhou Z."/>
            <person name="Liu Y."/>
            <person name="Xu W."/>
            <person name="Pan J."/>
            <person name="Luo Z.H."/>
            <person name="Li M."/>
        </authorList>
    </citation>
    <scope>NUCLEOTIDE SEQUENCE [LARGE SCALE GENOMIC DNA]</scope>
    <source>
        <strain evidence="3">HyVt-233</strain>
    </source>
</reference>
<evidence type="ECO:0000256" key="1">
    <source>
        <dbReference type="ARBA" id="ARBA00023118"/>
    </source>
</evidence>